<keyword evidence="2" id="KW-1185">Reference proteome</keyword>
<dbReference type="AlphaFoldDB" id="A0A6A6DB88"/>
<protein>
    <submittedName>
        <fullName evidence="1">Uncharacterized protein</fullName>
    </submittedName>
</protein>
<dbReference type="InterPro" id="IPR009991">
    <property type="entry name" value="DCTN3"/>
</dbReference>
<dbReference type="PANTHER" id="PTHR28360">
    <property type="entry name" value="DYNACTIN SUBUNIT 3"/>
    <property type="match status" value="1"/>
</dbReference>
<name>A0A6A6DB88_9PEZI</name>
<reference evidence="1" key="1">
    <citation type="journal article" date="2020" name="Stud. Mycol.">
        <title>101 Dothideomycetes genomes: a test case for predicting lifestyles and emergence of pathogens.</title>
        <authorList>
            <person name="Haridas S."/>
            <person name="Albert R."/>
            <person name="Binder M."/>
            <person name="Bloem J."/>
            <person name="Labutti K."/>
            <person name="Salamov A."/>
            <person name="Andreopoulos B."/>
            <person name="Baker S."/>
            <person name="Barry K."/>
            <person name="Bills G."/>
            <person name="Bluhm B."/>
            <person name="Cannon C."/>
            <person name="Castanera R."/>
            <person name="Culley D."/>
            <person name="Daum C."/>
            <person name="Ezra D."/>
            <person name="Gonzalez J."/>
            <person name="Henrissat B."/>
            <person name="Kuo A."/>
            <person name="Liang C."/>
            <person name="Lipzen A."/>
            <person name="Lutzoni F."/>
            <person name="Magnuson J."/>
            <person name="Mondo S."/>
            <person name="Nolan M."/>
            <person name="Ohm R."/>
            <person name="Pangilinan J."/>
            <person name="Park H.-J."/>
            <person name="Ramirez L."/>
            <person name="Alfaro M."/>
            <person name="Sun H."/>
            <person name="Tritt A."/>
            <person name="Yoshinaga Y."/>
            <person name="Zwiers L.-H."/>
            <person name="Turgeon B."/>
            <person name="Goodwin S."/>
            <person name="Spatafora J."/>
            <person name="Crous P."/>
            <person name="Grigoriev I."/>
        </authorList>
    </citation>
    <scope>NUCLEOTIDE SEQUENCE</scope>
    <source>
        <strain evidence="1">CBS 207.26</strain>
    </source>
</reference>
<gene>
    <name evidence="1" type="ORF">K469DRAFT_646505</name>
</gene>
<dbReference type="Proteomes" id="UP000800200">
    <property type="component" value="Unassembled WGS sequence"/>
</dbReference>
<dbReference type="GO" id="GO:0005869">
    <property type="term" value="C:dynactin complex"/>
    <property type="evidence" value="ECO:0007669"/>
    <property type="project" value="InterPro"/>
</dbReference>
<dbReference type="EMBL" id="ML994725">
    <property type="protein sequence ID" value="KAF2175758.1"/>
    <property type="molecule type" value="Genomic_DNA"/>
</dbReference>
<dbReference type="GO" id="GO:0061640">
    <property type="term" value="P:cytoskeleton-dependent cytokinesis"/>
    <property type="evidence" value="ECO:0007669"/>
    <property type="project" value="InterPro"/>
</dbReference>
<sequence length="201" mass="23333">MDDYEEAVLFTFALLESRLDRIEYILNGPKKQTDEKPKTIPERIQKLEKSLQEFSAKTALLNDVKQLLSKHSDLIHPDGKEEDDAGLEPDQKSAMVIERAPDFASTASQLKALDDQQIPQSDGFAKLAKLRPRIAAAEERHLQQAMEISELRKRSGMIVSRWKHIFYLGQGRCWAEWHKRLMERERTVTRIEFKNKQEEEG</sequence>
<dbReference type="Pfam" id="PF07426">
    <property type="entry name" value="Dynactin_p22"/>
    <property type="match status" value="1"/>
</dbReference>
<proteinExistence type="predicted"/>
<dbReference type="PANTHER" id="PTHR28360:SF1">
    <property type="entry name" value="DYNACTIN SUBUNIT 3"/>
    <property type="match status" value="1"/>
</dbReference>
<evidence type="ECO:0000313" key="1">
    <source>
        <dbReference type="EMBL" id="KAF2175758.1"/>
    </source>
</evidence>
<dbReference type="OrthoDB" id="5403729at2759"/>
<organism evidence="1 2">
    <name type="scientific">Zopfia rhizophila CBS 207.26</name>
    <dbReference type="NCBI Taxonomy" id="1314779"/>
    <lineage>
        <taxon>Eukaryota</taxon>
        <taxon>Fungi</taxon>
        <taxon>Dikarya</taxon>
        <taxon>Ascomycota</taxon>
        <taxon>Pezizomycotina</taxon>
        <taxon>Dothideomycetes</taxon>
        <taxon>Dothideomycetes incertae sedis</taxon>
        <taxon>Zopfiaceae</taxon>
        <taxon>Zopfia</taxon>
    </lineage>
</organism>
<accession>A0A6A6DB88</accession>
<evidence type="ECO:0000313" key="2">
    <source>
        <dbReference type="Proteomes" id="UP000800200"/>
    </source>
</evidence>